<evidence type="ECO:0000313" key="1">
    <source>
        <dbReference type="EMBL" id="AEQ96959.1"/>
    </source>
</evidence>
<sequence length="60" mass="6032">MGAMFCTHGWLASLSVPCSSWMPGSDAIKGQGPGGVAGTAGASGKDATRHFCHAKNQISP</sequence>
<dbReference type="KEGG" id="xor:XOC_2852"/>
<organism evidence="1 2">
    <name type="scientific">Xanthomonas oryzae pv. oryzicola (strain BLS256)</name>
    <dbReference type="NCBI Taxonomy" id="383407"/>
    <lineage>
        <taxon>Bacteria</taxon>
        <taxon>Pseudomonadati</taxon>
        <taxon>Pseudomonadota</taxon>
        <taxon>Gammaproteobacteria</taxon>
        <taxon>Lysobacterales</taxon>
        <taxon>Lysobacteraceae</taxon>
        <taxon>Xanthomonas</taxon>
    </lineage>
</organism>
<dbReference type="AlphaFoldDB" id="G7TK26"/>
<proteinExistence type="predicted"/>
<reference evidence="1 2" key="1">
    <citation type="journal article" date="2011" name="J. Bacteriol.">
        <title>Two new complete genome sequences offer insight into host and tissue specificity of plant pathogenic Xanthomonas spp.</title>
        <authorList>
            <person name="Bogdanove A.J."/>
            <person name="Koebnik R."/>
            <person name="Lu H."/>
            <person name="Furutani A."/>
            <person name="Angiuoli S.V."/>
            <person name="Patil P.B."/>
            <person name="Van Sluys M.A."/>
            <person name="Ryan R.P."/>
            <person name="Meyer D.F."/>
            <person name="Han S.W."/>
            <person name="Aparna G."/>
            <person name="Rajaram M."/>
            <person name="Delcher A.L."/>
            <person name="Phillippy A.M."/>
            <person name="Puiu D."/>
            <person name="Schatz M.C."/>
            <person name="Shumway M."/>
            <person name="Sommer D.D."/>
            <person name="Trapnell C."/>
            <person name="Benahmed F."/>
            <person name="Dimitrov G."/>
            <person name="Madupu R."/>
            <person name="Radune D."/>
            <person name="Sullivan S."/>
            <person name="Jha G."/>
            <person name="Ishihara H."/>
            <person name="Lee S.W."/>
            <person name="Pandey A."/>
            <person name="Sharma V."/>
            <person name="Sriariyanun M."/>
            <person name="Szurek B."/>
            <person name="Vera-Cruz C.M."/>
            <person name="Dorman K.S."/>
            <person name="Ronald P.C."/>
            <person name="Verdier V."/>
            <person name="Dow J.M."/>
            <person name="Sonti R.V."/>
            <person name="Tsuge S."/>
            <person name="Brendel V.P."/>
            <person name="Rabinowicz P.D."/>
            <person name="Leach J.E."/>
            <person name="White F.F."/>
            <person name="Salzberg S.L."/>
        </authorList>
    </citation>
    <scope>NUCLEOTIDE SEQUENCE [LARGE SCALE GENOMIC DNA]</scope>
    <source>
        <strain evidence="1 2">BLS256</strain>
    </source>
</reference>
<dbReference type="Proteomes" id="UP000008851">
    <property type="component" value="Chromosome"/>
</dbReference>
<protein>
    <submittedName>
        <fullName evidence="1">Uncharacterized protein</fullName>
    </submittedName>
</protein>
<dbReference type="EMBL" id="CP003057">
    <property type="protein sequence ID" value="AEQ96959.1"/>
    <property type="molecule type" value="Genomic_DNA"/>
</dbReference>
<gene>
    <name evidence="1" type="ORF">XOC_2852</name>
</gene>
<dbReference type="HOGENOM" id="CLU_2940779_0_0_6"/>
<name>G7TK26_XANOB</name>
<accession>G7TK26</accession>
<evidence type="ECO:0000313" key="2">
    <source>
        <dbReference type="Proteomes" id="UP000008851"/>
    </source>
</evidence>